<organism evidence="3 4">
    <name type="scientific">Giardia intestinalis (strain P15)</name>
    <name type="common">Giardia lamblia</name>
    <dbReference type="NCBI Taxonomy" id="658858"/>
    <lineage>
        <taxon>Eukaryota</taxon>
        <taxon>Metamonada</taxon>
        <taxon>Diplomonadida</taxon>
        <taxon>Hexamitidae</taxon>
        <taxon>Giardiinae</taxon>
        <taxon>Giardia</taxon>
    </lineage>
</organism>
<dbReference type="PANTHER" id="PTHR21683:SF3">
    <property type="entry name" value="CILIA AND FLAGELLA ASSOCIATED PROTEIN 100"/>
    <property type="match status" value="1"/>
</dbReference>
<comment type="caution">
    <text evidence="3">The sequence shown here is derived from an EMBL/GenBank/DDBJ whole genome shotgun (WGS) entry which is preliminary data.</text>
</comment>
<sequence>MNRLTNLIKIQNMSMGGSFGPNQEISQDGTLSEIMQNPYTTAVTQAAQEEIMRDTLENRRKFYTLSIIDKTRTHQQRCSRIGVSEMHREDRKQLAEGLADLVKGKSSQSNNGPNYSEEKATDELLPPSFRPMRREGTKSFLERQKMIARVRVSISMKERKISHLQAQLAQREEKIEADELSLNRLEMSLETSVRAADTGAVETTRQAELAAHKLEVCKRRLDELETTLQTIFREVDRQADLLELNLTARQFLEEVAAESILRGRVQEIQAERNVAEQNLKTIIEQTYAQYTASKSTNSNSATDPYELLKTKEVLKASLEFCTFRASLLSAAGLDCSHITERGMDTSHASFRRKLPDESRRYFQVDFDFGEFQTALGEGLPADLFRYTPPLIEDLQREHLESIRSALDTRNISLRSVQRVSSAKLPSETRVEDEAEAEVEIESDAKIEKQLEESVISVKPDDTEDRKQTEDESYLRNVRIFETLPVENVHTDPSVRRAILLLRRSCTDANVPFDDASELMGAMKRLEDANLLRAEQLQDYSSIVANVQADNAIHAADFASQQAALRANISNMEGTIAELRRTLATEMANSTEAEVDRLESELGYLHQAVSLAGMRTGAIGSDDVNMASHSILGAMELLLDRTLAALAQIPVEKFQESRRKLNKLRRDISKNAKQAEQDRLQAERNAKIALRTERTSQVRAPGRTVQFRSYGGQEKRLTRAQRELAARLSREDKVTGENKDFYSRDI</sequence>
<reference evidence="3 4" key="1">
    <citation type="journal article" date="2010" name="BMC Genomics">
        <title>Genome analysis and comparative genomics of a Giardia intestinalis assemblage E isolate.</title>
        <authorList>
            <person name="Jerlstrom-Hultqvist J."/>
            <person name="Franzen O."/>
            <person name="Ankarklev J."/>
            <person name="Xu F."/>
            <person name="Nohynkova E."/>
            <person name="Andersson J.O."/>
            <person name="Svard S.G."/>
            <person name="Andersson B."/>
        </authorList>
    </citation>
    <scope>NUCLEOTIDE SEQUENCE [LARGE SCALE GENOMIC DNA]</scope>
    <source>
        <strain evidence="3 4">P15</strain>
    </source>
</reference>
<feature type="compositionally biased region" description="Polar residues" evidence="2">
    <location>
        <begin position="105"/>
        <end position="114"/>
    </location>
</feature>
<name>E1EYN1_GIAIA</name>
<dbReference type="AlphaFoldDB" id="E1EYN1"/>
<feature type="coiled-coil region" evidence="1">
    <location>
        <begin position="657"/>
        <end position="691"/>
    </location>
</feature>
<dbReference type="Proteomes" id="UP000008974">
    <property type="component" value="Unassembled WGS sequence"/>
</dbReference>
<keyword evidence="1" id="KW-0175">Coiled coil</keyword>
<accession>E1EYN1</accession>
<dbReference type="PANTHER" id="PTHR21683">
    <property type="entry name" value="COILED-COIL DOMAIN-CONTAINING PROTEIN 42 LIKE-2-LIKE-RELATED"/>
    <property type="match status" value="1"/>
</dbReference>
<protein>
    <submittedName>
        <fullName evidence="3">Uncharacterized protein</fullName>
    </submittedName>
</protein>
<gene>
    <name evidence="3" type="ORF">GLP15_1510</name>
</gene>
<feature type="region of interest" description="Disordered" evidence="2">
    <location>
        <begin position="101"/>
        <end position="132"/>
    </location>
</feature>
<proteinExistence type="predicted"/>
<feature type="coiled-coil region" evidence="1">
    <location>
        <begin position="207"/>
        <end position="234"/>
    </location>
</feature>
<evidence type="ECO:0000313" key="3">
    <source>
        <dbReference type="EMBL" id="EFO64668.1"/>
    </source>
</evidence>
<dbReference type="OMA" id="EMHREDR"/>
<evidence type="ECO:0000256" key="2">
    <source>
        <dbReference type="SAM" id="MobiDB-lite"/>
    </source>
</evidence>
<dbReference type="InterPro" id="IPR051147">
    <property type="entry name" value="CFAP_domain-containing"/>
</dbReference>
<dbReference type="OrthoDB" id="10255390at2759"/>
<evidence type="ECO:0000256" key="1">
    <source>
        <dbReference type="SAM" id="Coils"/>
    </source>
</evidence>
<evidence type="ECO:0000313" key="4">
    <source>
        <dbReference type="Proteomes" id="UP000008974"/>
    </source>
</evidence>
<dbReference type="VEuPathDB" id="GiardiaDB:GLP15_1510"/>
<feature type="coiled-coil region" evidence="1">
    <location>
        <begin position="561"/>
        <end position="600"/>
    </location>
</feature>
<dbReference type="EMBL" id="ACVC01000074">
    <property type="protein sequence ID" value="EFO64668.1"/>
    <property type="molecule type" value="Genomic_DNA"/>
</dbReference>